<evidence type="ECO:0000256" key="1">
    <source>
        <dbReference type="SAM" id="Phobius"/>
    </source>
</evidence>
<keyword evidence="1" id="KW-0472">Membrane</keyword>
<dbReference type="Proteomes" id="UP000193749">
    <property type="component" value="Unassembled WGS sequence"/>
</dbReference>
<accession>A0A1X1EMD8</accession>
<reference evidence="2 3" key="1">
    <citation type="journal article" date="2017" name="Antonie Van Leeuwenhoek">
        <title>Phylogenomic resolution of the bacterial genus Pantoea and its relationship with Erwinia and Tatumella.</title>
        <authorList>
            <person name="Palmer M."/>
            <person name="Steenkamp E.T."/>
            <person name="Coetzee M.P."/>
            <person name="Chan W.Y."/>
            <person name="van Zyl E."/>
            <person name="De Maayer P."/>
            <person name="Coutinho T.A."/>
            <person name="Blom J."/>
            <person name="Smits T.H."/>
            <person name="Duffy B."/>
            <person name="Venter S.N."/>
        </authorList>
    </citation>
    <scope>NUCLEOTIDE SEQUENCE [LARGE SCALE GENOMIC DNA]</scope>
    <source>
        <strain evidence="2 3">LMG 2657</strain>
    </source>
</reference>
<feature type="transmembrane region" description="Helical" evidence="1">
    <location>
        <begin position="60"/>
        <end position="90"/>
    </location>
</feature>
<evidence type="ECO:0000313" key="3">
    <source>
        <dbReference type="Proteomes" id="UP000193749"/>
    </source>
</evidence>
<keyword evidence="1" id="KW-0812">Transmembrane</keyword>
<organism evidence="2 3">
    <name type="scientific">Pantoea cypripedii</name>
    <name type="common">Pectobacterium cypripedii</name>
    <name type="synonym">Erwinia cypripedii</name>
    <dbReference type="NCBI Taxonomy" id="55209"/>
    <lineage>
        <taxon>Bacteria</taxon>
        <taxon>Pseudomonadati</taxon>
        <taxon>Pseudomonadota</taxon>
        <taxon>Gammaproteobacteria</taxon>
        <taxon>Enterobacterales</taxon>
        <taxon>Erwiniaceae</taxon>
        <taxon>Pantoea</taxon>
    </lineage>
</organism>
<comment type="caution">
    <text evidence="2">The sequence shown here is derived from an EMBL/GenBank/DDBJ whole genome shotgun (WGS) entry which is preliminary data.</text>
</comment>
<name>A0A1X1EMD8_PANCY</name>
<feature type="transmembrane region" description="Helical" evidence="1">
    <location>
        <begin position="12"/>
        <end position="32"/>
    </location>
</feature>
<protein>
    <submittedName>
        <fullName evidence="2">Uncharacterized protein</fullName>
    </submittedName>
</protein>
<keyword evidence="3" id="KW-1185">Reference proteome</keyword>
<evidence type="ECO:0000313" key="2">
    <source>
        <dbReference type="EMBL" id="ORM90095.1"/>
    </source>
</evidence>
<dbReference type="RefSeq" id="WP_084879818.1">
    <property type="nucleotide sequence ID" value="NZ_JAGGMY010000007.1"/>
</dbReference>
<dbReference type="EMBL" id="MLJI01000002">
    <property type="protein sequence ID" value="ORM90095.1"/>
    <property type="molecule type" value="Genomic_DNA"/>
</dbReference>
<proteinExistence type="predicted"/>
<keyword evidence="1" id="KW-1133">Transmembrane helix</keyword>
<dbReference type="AlphaFoldDB" id="A0A1X1EMD8"/>
<sequence length="99" mass="11019">MHRKAGTLKELLPPWFTCVLLSIPFTVLILAVTQEHAPGIFLSIVQKAVAQDAMPVDVHFVVVLMLAFLLYVLLACIAGLVIGMLLNVVLRFIWRLAEH</sequence>
<gene>
    <name evidence="2" type="ORF">HA50_26350</name>
</gene>